<gene>
    <name evidence="8" type="ORF">VCS650_LOCUS11456</name>
</gene>
<comment type="caution">
    <text evidence="8">The sequence shown here is derived from an EMBL/GenBank/DDBJ whole genome shotgun (WGS) entry which is preliminary data.</text>
</comment>
<evidence type="ECO:0008006" key="10">
    <source>
        <dbReference type="Google" id="ProtNLM"/>
    </source>
</evidence>
<dbReference type="GO" id="GO:0016709">
    <property type="term" value="F:oxidoreductase activity, acting on paired donors, with incorporation or reduction of molecular oxygen, NAD(P)H as one donor, and incorporation of one atom of oxygen"/>
    <property type="evidence" value="ECO:0007669"/>
    <property type="project" value="UniProtKB-ARBA"/>
</dbReference>
<protein>
    <recommendedName>
        <fullName evidence="10">FAD-binding domain-containing protein</fullName>
    </recommendedName>
</protein>
<dbReference type="SUPFAM" id="SSF52833">
    <property type="entry name" value="Thioredoxin-like"/>
    <property type="match status" value="1"/>
</dbReference>
<evidence type="ECO:0000313" key="8">
    <source>
        <dbReference type="EMBL" id="CAF0940293.1"/>
    </source>
</evidence>
<evidence type="ECO:0000259" key="7">
    <source>
        <dbReference type="Pfam" id="PF07976"/>
    </source>
</evidence>
<dbReference type="InterPro" id="IPR038220">
    <property type="entry name" value="PHOX_C_sf"/>
</dbReference>
<dbReference type="Pfam" id="PF07976">
    <property type="entry name" value="Phe_hydrox_dim"/>
    <property type="match status" value="1"/>
</dbReference>
<dbReference type="Gene3D" id="3.30.70.2450">
    <property type="match status" value="1"/>
</dbReference>
<dbReference type="Proteomes" id="UP000663891">
    <property type="component" value="Unassembled WGS sequence"/>
</dbReference>
<dbReference type="InterPro" id="IPR036188">
    <property type="entry name" value="FAD/NAD-bd_sf"/>
</dbReference>
<dbReference type="AlphaFoldDB" id="A0A814CHU4"/>
<evidence type="ECO:0000256" key="2">
    <source>
        <dbReference type="ARBA" id="ARBA00007801"/>
    </source>
</evidence>
<dbReference type="InterPro" id="IPR012941">
    <property type="entry name" value="Phe_hydrox_C_dim_dom"/>
</dbReference>
<reference evidence="8" key="1">
    <citation type="submission" date="2021-02" db="EMBL/GenBank/DDBJ databases">
        <authorList>
            <person name="Nowell W R."/>
        </authorList>
    </citation>
    <scope>NUCLEOTIDE SEQUENCE</scope>
</reference>
<evidence type="ECO:0000256" key="3">
    <source>
        <dbReference type="ARBA" id="ARBA00022630"/>
    </source>
</evidence>
<dbReference type="Gene3D" id="3.50.50.60">
    <property type="entry name" value="FAD/NAD(P)-binding domain"/>
    <property type="match status" value="1"/>
</dbReference>
<dbReference type="PANTHER" id="PTHR43004">
    <property type="entry name" value="TRK SYSTEM POTASSIUM UPTAKE PROTEIN"/>
    <property type="match status" value="1"/>
</dbReference>
<keyword evidence="3" id="KW-0285">Flavoprotein</keyword>
<organism evidence="8 9">
    <name type="scientific">Adineta steineri</name>
    <dbReference type="NCBI Taxonomy" id="433720"/>
    <lineage>
        <taxon>Eukaryota</taxon>
        <taxon>Metazoa</taxon>
        <taxon>Spiralia</taxon>
        <taxon>Gnathifera</taxon>
        <taxon>Rotifera</taxon>
        <taxon>Eurotatoria</taxon>
        <taxon>Bdelloidea</taxon>
        <taxon>Adinetida</taxon>
        <taxon>Adinetidae</taxon>
        <taxon>Adineta</taxon>
    </lineage>
</organism>
<proteinExistence type="inferred from homology"/>
<dbReference type="PANTHER" id="PTHR43004:SF19">
    <property type="entry name" value="BINDING MONOOXYGENASE, PUTATIVE (JCVI)-RELATED"/>
    <property type="match status" value="1"/>
</dbReference>
<dbReference type="Pfam" id="PF01494">
    <property type="entry name" value="FAD_binding_3"/>
    <property type="match status" value="1"/>
</dbReference>
<feature type="domain" description="FAD-binding" evidence="6">
    <location>
        <begin position="9"/>
        <end position="371"/>
    </location>
</feature>
<evidence type="ECO:0000259" key="6">
    <source>
        <dbReference type="Pfam" id="PF01494"/>
    </source>
</evidence>
<evidence type="ECO:0000313" key="9">
    <source>
        <dbReference type="Proteomes" id="UP000663891"/>
    </source>
</evidence>
<accession>A0A814CHU4</accession>
<name>A0A814CHU4_9BILA</name>
<keyword evidence="4" id="KW-0274">FAD</keyword>
<dbReference type="InterPro" id="IPR050641">
    <property type="entry name" value="RIFMO-like"/>
</dbReference>
<evidence type="ECO:0000256" key="4">
    <source>
        <dbReference type="ARBA" id="ARBA00022827"/>
    </source>
</evidence>
<dbReference type="PRINTS" id="PR00420">
    <property type="entry name" value="RNGMNOXGNASE"/>
</dbReference>
<dbReference type="EMBL" id="CAJNON010000085">
    <property type="protein sequence ID" value="CAF0940293.1"/>
    <property type="molecule type" value="Genomic_DNA"/>
</dbReference>
<feature type="domain" description="Phenol hydroxylase-like C-terminal dimerisation" evidence="7">
    <location>
        <begin position="540"/>
        <end position="636"/>
    </location>
</feature>
<sequence>MSLQEPELVDVVIVGSGPTGLMLACQLSLHGVKFRIFDKCINHTTQSRALGVHARSMEIFQQMGIADEAINHGEVVQGFGSYFNGVKRMRMDMNLIKTQNLTHFPFILILEQSKTEALLEEFLLKNARMEVDRQCELISFIELNDKDNLIECVIKDYRSNTEGKLIKIHTKFLCGCDGAHSKVRQNLQLSFSGNTYEETLYVLDCHLKFMDTTETESLLDDAQFNLTKSGLCLLFPLKGHNMDNRWRVIGTVPHELLNSSKQLQFEDIAPDFSRRIQRNIELYDPLWLSIYRTHHRYADRFYIEKKYFLLGDAAHIHSPVGGQGMNTGLQDAFNLAWKLAYTIQGKTVDKDKLLQTYNDERIEVAKNLVQSTDRVFSLMTSRHWFFSFFRLKILPYILQYIVFPIISCISSVREAVFKRISMIGIHYRQSQLSMNSNKNNVQAGDRLPYVYTHPEILLSSTDNNVEDDSRRYFHLLVLLTSCISPVREAVFKRISMIGIHYRQSQLSMNSNKNNVQAGDRLPYVYTHPEILLSSTDNNVEDDSRRYFHLLVLLTSKSNSKKSFHFVKFIEENYSHLIKLHEFEYSEATKEIFRVYDVNRNSNGGVFLVRPDLHIAYCSTTFDIQHFNTYFSAYFLHKSD</sequence>
<evidence type="ECO:0000256" key="5">
    <source>
        <dbReference type="ARBA" id="ARBA00023002"/>
    </source>
</evidence>
<dbReference type="InterPro" id="IPR002938">
    <property type="entry name" value="FAD-bd"/>
</dbReference>
<dbReference type="GO" id="GO:0071949">
    <property type="term" value="F:FAD binding"/>
    <property type="evidence" value="ECO:0007669"/>
    <property type="project" value="InterPro"/>
</dbReference>
<dbReference type="SUPFAM" id="SSF51905">
    <property type="entry name" value="FAD/NAD(P)-binding domain"/>
    <property type="match status" value="1"/>
</dbReference>
<comment type="similarity">
    <text evidence="2">Belongs to the PheA/TfdB FAD monooxygenase family.</text>
</comment>
<dbReference type="InterPro" id="IPR036249">
    <property type="entry name" value="Thioredoxin-like_sf"/>
</dbReference>
<comment type="cofactor">
    <cofactor evidence="1">
        <name>FAD</name>
        <dbReference type="ChEBI" id="CHEBI:57692"/>
    </cofactor>
</comment>
<keyword evidence="5" id="KW-0560">Oxidoreductase</keyword>
<evidence type="ECO:0000256" key="1">
    <source>
        <dbReference type="ARBA" id="ARBA00001974"/>
    </source>
</evidence>
<dbReference type="Gene3D" id="3.40.30.20">
    <property type="match status" value="1"/>
</dbReference>
<dbReference type="OrthoDB" id="2096480at2759"/>